<dbReference type="PANTHER" id="PTHR35333">
    <property type="entry name" value="BETA-LACTAMASE"/>
    <property type="match status" value="1"/>
</dbReference>
<accession>A0ABS2PPA7</accession>
<feature type="domain" description="Beta-lactamase class A catalytic" evidence="2">
    <location>
        <begin position="208"/>
        <end position="409"/>
    </location>
</feature>
<dbReference type="Gene3D" id="3.40.710.10">
    <property type="entry name" value="DD-peptidase/beta-lactamase superfamily"/>
    <property type="match status" value="1"/>
</dbReference>
<dbReference type="SUPFAM" id="SSF56601">
    <property type="entry name" value="beta-lactamase/transpeptidase-like"/>
    <property type="match status" value="1"/>
</dbReference>
<organism evidence="3 4">
    <name type="scientific">Streptococcus loxodontisalivarius</name>
    <dbReference type="NCBI Taxonomy" id="1349415"/>
    <lineage>
        <taxon>Bacteria</taxon>
        <taxon>Bacillati</taxon>
        <taxon>Bacillota</taxon>
        <taxon>Bacilli</taxon>
        <taxon>Lactobacillales</taxon>
        <taxon>Streptococcaceae</taxon>
        <taxon>Streptococcus</taxon>
    </lineage>
</organism>
<keyword evidence="3" id="KW-0378">Hydrolase</keyword>
<evidence type="ECO:0000256" key="1">
    <source>
        <dbReference type="SAM" id="SignalP"/>
    </source>
</evidence>
<comment type="caution">
    <text evidence="3">The sequence shown here is derived from an EMBL/GenBank/DDBJ whole genome shotgun (WGS) entry which is preliminary data.</text>
</comment>
<dbReference type="InterPro" id="IPR045155">
    <property type="entry name" value="Beta-lactam_cat"/>
</dbReference>
<feature type="chain" id="PRO_5045798713" evidence="1">
    <location>
        <begin position="22"/>
        <end position="429"/>
    </location>
</feature>
<evidence type="ECO:0000259" key="2">
    <source>
        <dbReference type="Pfam" id="PF13354"/>
    </source>
</evidence>
<dbReference type="EMBL" id="JAFBEH010000002">
    <property type="protein sequence ID" value="MBM7641868.1"/>
    <property type="molecule type" value="Genomic_DNA"/>
</dbReference>
<dbReference type="Proteomes" id="UP000697472">
    <property type="component" value="Unassembled WGS sequence"/>
</dbReference>
<reference evidence="3 4" key="1">
    <citation type="submission" date="2021-01" db="EMBL/GenBank/DDBJ databases">
        <title>Genomic Encyclopedia of Type Strains, Phase IV (KMG-IV): sequencing the most valuable type-strain genomes for metagenomic binning, comparative biology and taxonomic classification.</title>
        <authorList>
            <person name="Goeker M."/>
        </authorList>
    </citation>
    <scope>NUCLEOTIDE SEQUENCE [LARGE SCALE GENOMIC DNA]</scope>
    <source>
        <strain evidence="3 4">DSM 27382</strain>
    </source>
</reference>
<dbReference type="Pfam" id="PF13354">
    <property type="entry name" value="Beta-lactamase2"/>
    <property type="match status" value="1"/>
</dbReference>
<sequence length="429" mass="47884">MKKFLAMLMSLPLFLMPLHLADGEFPFSMTAEEIAKLKEQGITGLLSFETIPTNPNVYTDTLLYTDGNLTQPIAVLSPNKPFKIAELFLNNEGVAVFRLEDGRFLEASRMIVYDDLVFSRESISQDMWTGAEVTTYASPYISGVAKSSRQIPAYTHFTATEKATTTSGTYYKYSGYGWVHESQLSETDNRMEAVQTVLTQKYNKDNYSIYVKQLETGKTAGINQDQVMYSASISKLPILYYTQDMLDQGAISLSSQYQYIPEVNDFEGAYDPSGSGYISKTADGANYSVETLLKDVAQQSDNVASNMLAYYVTGQFDQTYQETIASAIGRSWDMQSREVSSETAGLMMEAIYKQNGTIISYLSQTDFDGSRISKNIDKTVAHKIGDAYDYKHDVAIVYTDSPFILSIFTDKASYDDITAIADDVYALLK</sequence>
<dbReference type="InterPro" id="IPR000871">
    <property type="entry name" value="Beta-lactam_class-A"/>
</dbReference>
<name>A0ABS2PPA7_9STRE</name>
<feature type="signal peptide" evidence="1">
    <location>
        <begin position="1"/>
        <end position="21"/>
    </location>
</feature>
<dbReference type="InterPro" id="IPR012338">
    <property type="entry name" value="Beta-lactam/transpept-like"/>
</dbReference>
<evidence type="ECO:0000313" key="4">
    <source>
        <dbReference type="Proteomes" id="UP000697472"/>
    </source>
</evidence>
<protein>
    <submittedName>
        <fullName evidence="3">Beta-lactamase class C</fullName>
        <ecNumber evidence="3">3.5.2.6</ecNumber>
    </submittedName>
</protein>
<evidence type="ECO:0000313" key="3">
    <source>
        <dbReference type="EMBL" id="MBM7641868.1"/>
    </source>
</evidence>
<dbReference type="EC" id="3.5.2.6" evidence="3"/>
<keyword evidence="1" id="KW-0732">Signal</keyword>
<dbReference type="RefSeq" id="WP_205008744.1">
    <property type="nucleotide sequence ID" value="NZ_JAFBEH010000002.1"/>
</dbReference>
<proteinExistence type="predicted"/>
<dbReference type="GO" id="GO:0008800">
    <property type="term" value="F:beta-lactamase activity"/>
    <property type="evidence" value="ECO:0007669"/>
    <property type="project" value="UniProtKB-EC"/>
</dbReference>
<keyword evidence="4" id="KW-1185">Reference proteome</keyword>
<dbReference type="PANTHER" id="PTHR35333:SF3">
    <property type="entry name" value="BETA-LACTAMASE-TYPE TRANSPEPTIDASE FOLD CONTAINING PROTEIN"/>
    <property type="match status" value="1"/>
</dbReference>
<gene>
    <name evidence="3" type="ORF">JOC28_000156</name>
</gene>